<feature type="signal peptide" evidence="3">
    <location>
        <begin position="1"/>
        <end position="27"/>
    </location>
</feature>
<feature type="compositionally biased region" description="Basic and acidic residues" evidence="1">
    <location>
        <begin position="45"/>
        <end position="58"/>
    </location>
</feature>
<gene>
    <name evidence="4" type="ORF">CP968_03625</name>
</gene>
<feature type="region of interest" description="Disordered" evidence="1">
    <location>
        <begin position="31"/>
        <end position="58"/>
    </location>
</feature>
<feature type="compositionally biased region" description="Low complexity" evidence="1">
    <location>
        <begin position="352"/>
        <end position="362"/>
    </location>
</feature>
<keyword evidence="3" id="KW-0732">Signal</keyword>
<protein>
    <recommendedName>
        <fullName evidence="6">Gram-positive cocci surface proteins LPxTG domain-containing protein</fullName>
    </recommendedName>
</protein>
<evidence type="ECO:0000313" key="4">
    <source>
        <dbReference type="EMBL" id="QEU77497.1"/>
    </source>
</evidence>
<evidence type="ECO:0008006" key="6">
    <source>
        <dbReference type="Google" id="ProtNLM"/>
    </source>
</evidence>
<sequence>MKLSRIAAAVTTAALAPAVLIASPAFAADAAGTSTPQTAPTTPDRAADGRPDEDQAEQDRKAILAIIAEPTASAYMKEAGHKAIADGPAAMRKFIETDQHRIRLDDYRVLISRLLHGAGPGLKEGINQVLGHDKGNLEQLRHFYEVTQHELRDDDNRVDIARLIGAGGPRVREAGKAALKGTPADRVVFLATGQYLAQASDDRVELSRIDEGWDGPILSEAIGRLLGGSPTPAELRHFLQVTQYELRDQDNRVSITKIIDGGGPELVKAGRAALAGTAADRSEFLKTGQHEARAKDQKTQQENDKDKDKGKDQQDQDNSGSGTGSGTGANPATGSGSGTNTATPQGGSGSPLATTGAGDAGLIAGGAGTALVAGAGLLLAARMRRAASTR</sequence>
<feature type="compositionally biased region" description="Low complexity" evidence="1">
    <location>
        <begin position="328"/>
        <end position="344"/>
    </location>
</feature>
<dbReference type="Pfam" id="PF03752">
    <property type="entry name" value="ALF"/>
    <property type="match status" value="2"/>
</dbReference>
<dbReference type="RefSeq" id="WP_150516594.1">
    <property type="nucleotide sequence ID" value="NZ_BMVX01000001.1"/>
</dbReference>
<feature type="compositionally biased region" description="Polar residues" evidence="1">
    <location>
        <begin position="32"/>
        <end position="41"/>
    </location>
</feature>
<keyword evidence="5" id="KW-1185">Reference proteome</keyword>
<evidence type="ECO:0000313" key="5">
    <source>
        <dbReference type="Proteomes" id="UP000326831"/>
    </source>
</evidence>
<evidence type="ECO:0000256" key="3">
    <source>
        <dbReference type="SAM" id="SignalP"/>
    </source>
</evidence>
<feature type="chain" id="PRO_5024923339" description="Gram-positive cocci surface proteins LPxTG domain-containing protein" evidence="3">
    <location>
        <begin position="28"/>
        <end position="390"/>
    </location>
</feature>
<feature type="region of interest" description="Disordered" evidence="1">
    <location>
        <begin position="285"/>
        <end position="364"/>
    </location>
</feature>
<accession>A0A5P2ULI6</accession>
<evidence type="ECO:0000256" key="2">
    <source>
        <dbReference type="SAM" id="Phobius"/>
    </source>
</evidence>
<feature type="compositionally biased region" description="Basic and acidic residues" evidence="1">
    <location>
        <begin position="285"/>
        <end position="314"/>
    </location>
</feature>
<reference evidence="4 5" key="1">
    <citation type="submission" date="2017-09" db="EMBL/GenBank/DDBJ databases">
        <authorList>
            <person name="Lee N."/>
            <person name="Cho B.-K."/>
        </authorList>
    </citation>
    <scope>NUCLEOTIDE SEQUENCE [LARGE SCALE GENOMIC DNA]</scope>
    <source>
        <strain evidence="4 5">ATCC 27467</strain>
    </source>
</reference>
<feature type="transmembrane region" description="Helical" evidence="2">
    <location>
        <begin position="360"/>
        <end position="381"/>
    </location>
</feature>
<dbReference type="InterPro" id="IPR005506">
    <property type="entry name" value="DUF312_ALF"/>
</dbReference>
<dbReference type="KEGG" id="ssub:CP968_03625"/>
<evidence type="ECO:0000256" key="1">
    <source>
        <dbReference type="SAM" id="MobiDB-lite"/>
    </source>
</evidence>
<dbReference type="AlphaFoldDB" id="A0A5P2ULI6"/>
<dbReference type="OrthoDB" id="3386003at2"/>
<proteinExistence type="predicted"/>
<dbReference type="EMBL" id="CP023701">
    <property type="protein sequence ID" value="QEU77497.1"/>
    <property type="molecule type" value="Genomic_DNA"/>
</dbReference>
<keyword evidence="2" id="KW-1133">Transmembrane helix</keyword>
<keyword evidence="2" id="KW-0812">Transmembrane</keyword>
<name>A0A5P2ULI6_9ACTN</name>
<organism evidence="4 5">
    <name type="scientific">Streptomyces subrutilus</name>
    <dbReference type="NCBI Taxonomy" id="36818"/>
    <lineage>
        <taxon>Bacteria</taxon>
        <taxon>Bacillati</taxon>
        <taxon>Actinomycetota</taxon>
        <taxon>Actinomycetes</taxon>
        <taxon>Kitasatosporales</taxon>
        <taxon>Streptomycetaceae</taxon>
        <taxon>Streptomyces</taxon>
    </lineage>
</organism>
<keyword evidence="2" id="KW-0472">Membrane</keyword>
<dbReference type="Proteomes" id="UP000326831">
    <property type="component" value="Chromosome"/>
</dbReference>